<accession>A0A2T9YVT1</accession>
<feature type="compositionally biased region" description="Polar residues" evidence="1">
    <location>
        <begin position="850"/>
        <end position="861"/>
    </location>
</feature>
<evidence type="ECO:0000256" key="1">
    <source>
        <dbReference type="SAM" id="MobiDB-lite"/>
    </source>
</evidence>
<feature type="compositionally biased region" description="Polar residues" evidence="1">
    <location>
        <begin position="284"/>
        <end position="295"/>
    </location>
</feature>
<protein>
    <submittedName>
        <fullName evidence="2">Uncharacterized protein</fullName>
    </submittedName>
</protein>
<feature type="compositionally biased region" description="Polar residues" evidence="1">
    <location>
        <begin position="394"/>
        <end position="416"/>
    </location>
</feature>
<dbReference type="Proteomes" id="UP000245383">
    <property type="component" value="Unassembled WGS sequence"/>
</dbReference>
<evidence type="ECO:0000313" key="3">
    <source>
        <dbReference type="Proteomes" id="UP000245383"/>
    </source>
</evidence>
<feature type="compositionally biased region" description="Polar residues" evidence="1">
    <location>
        <begin position="876"/>
        <end position="890"/>
    </location>
</feature>
<dbReference type="STRING" id="133385.A0A2T9YVT1"/>
<feature type="region of interest" description="Disordered" evidence="1">
    <location>
        <begin position="922"/>
        <end position="976"/>
    </location>
</feature>
<evidence type="ECO:0000313" key="2">
    <source>
        <dbReference type="EMBL" id="PVU96396.1"/>
    </source>
</evidence>
<feature type="compositionally biased region" description="Polar residues" evidence="1">
    <location>
        <begin position="73"/>
        <end position="82"/>
    </location>
</feature>
<feature type="compositionally biased region" description="Low complexity" evidence="1">
    <location>
        <begin position="922"/>
        <end position="937"/>
    </location>
</feature>
<gene>
    <name evidence="2" type="ORF">BB561_001202</name>
</gene>
<feature type="region of interest" description="Disordered" evidence="1">
    <location>
        <begin position="1287"/>
        <end position="1316"/>
    </location>
</feature>
<keyword evidence="3" id="KW-1185">Reference proteome</keyword>
<name>A0A2T9YVT1_9FUNG</name>
<proteinExistence type="predicted"/>
<feature type="region of interest" description="Disordered" evidence="1">
    <location>
        <begin position="359"/>
        <end position="416"/>
    </location>
</feature>
<feature type="region of interest" description="Disordered" evidence="1">
    <location>
        <begin position="61"/>
        <end position="113"/>
    </location>
</feature>
<comment type="caution">
    <text evidence="2">The sequence shown here is derived from an EMBL/GenBank/DDBJ whole genome shotgun (WGS) entry which is preliminary data.</text>
</comment>
<dbReference type="EMBL" id="MBFR01000033">
    <property type="protein sequence ID" value="PVU96396.1"/>
    <property type="molecule type" value="Genomic_DNA"/>
</dbReference>
<feature type="compositionally biased region" description="Low complexity" evidence="1">
    <location>
        <begin position="960"/>
        <end position="976"/>
    </location>
</feature>
<feature type="compositionally biased region" description="Polar residues" evidence="1">
    <location>
        <begin position="949"/>
        <end position="959"/>
    </location>
</feature>
<feature type="compositionally biased region" description="Polar residues" evidence="1">
    <location>
        <begin position="359"/>
        <end position="385"/>
    </location>
</feature>
<reference evidence="2 3" key="1">
    <citation type="journal article" date="2018" name="MBio">
        <title>Comparative Genomics Reveals the Core Gene Toolbox for the Fungus-Insect Symbiosis.</title>
        <authorList>
            <person name="Wang Y."/>
            <person name="Stata M."/>
            <person name="Wang W."/>
            <person name="Stajich J.E."/>
            <person name="White M.M."/>
            <person name="Moncalvo J.M."/>
        </authorList>
    </citation>
    <scope>NUCLEOTIDE SEQUENCE [LARGE SCALE GENOMIC DNA]</scope>
    <source>
        <strain evidence="2 3">SWE-8-4</strain>
    </source>
</reference>
<feature type="compositionally biased region" description="Low complexity" evidence="1">
    <location>
        <begin position="862"/>
        <end position="875"/>
    </location>
</feature>
<organism evidence="2 3">
    <name type="scientific">Smittium simulii</name>
    <dbReference type="NCBI Taxonomy" id="133385"/>
    <lineage>
        <taxon>Eukaryota</taxon>
        <taxon>Fungi</taxon>
        <taxon>Fungi incertae sedis</taxon>
        <taxon>Zoopagomycota</taxon>
        <taxon>Kickxellomycotina</taxon>
        <taxon>Harpellomycetes</taxon>
        <taxon>Harpellales</taxon>
        <taxon>Legeriomycetaceae</taxon>
        <taxon>Smittium</taxon>
    </lineage>
</organism>
<sequence>MSVFPSNKFSTSSASELASSLIAHAPEYSLVRKNSKKRVLESDNIVDIGADSTDALQQIKGTSNSRKKHKSHVNTTNLNKNASTEKNKISDKSTLANAATSSVSTSTTQSNNNNVKRVTGRIFTPIELSRYKAERDRQLQQLALDQRQAAVLASYHQKNTIANQLTRPGTTPSDLSNQYQLATNLAKQASQISAIAATNTSIPTRFNGASLGLAGGLNLQHSREQTKNLLDLSSAISANDASNIKYSEAAKKLEISRFAIPNLANNSLQHSQNSKKQSQSTLTGHKTNSELKSNNALFKPEANQIITNIVPNGSIITDEMIKLQAQLSSLTSNQTSPQGYVNFDSSLLARKNSIDQKNFENSVEAQSQKSSQNEAHNQTQSTTDQLLAPKEMTNPDNLNLKPSTPNSVNLSGNTNPFANLTSAQQMQLHLQLQLKRNLQQKAELQQRELNSDKGFTNIGINASKQQSANSNLIGSQASNQMYLNQSPSAAKVNLQSGLTQNSGGMVTLQQAQQLNRQIQISLQIVLLAQQQPGLPYLVKKQLLVHMMQLQKLAQTPISRMSSSSVSLLIQSLHQQQIHVQGLVVATAAANSNTSANLNFDKNLNPSNMHNLNAQNNSNTPKIAINQHSNNMSENILNLNSNSKLNVNPNVGLVSNDNNLRSVTPMTPSVGINLNKNNDLSTKNINTPNLQLLNSMLSQSNSNTPNFNNMKTPVVTSNNQTLLQNPQVWLNSNLNHLANHSGQNINPNSNPLLTQNAFNNLANQRAISQILSSNSNTQEQLNASNFDNSPHKANNFNNTNTQAQQAQALVNNAILTNNAASLTSTDTNMSSNSLQAQNSQNQQNLFHKGNLNMSMSPQVNISGQNNGNVAVQSNNNYTAPNSSNRNFEMLSNNNDSTEIKISTPNSRNLSGTPNQLVEVKTSLSNKSNKASNAGSPSPMSIKQAQKPKALTSNAGISKGTNADNNNNNIENLNSNNNDASNINMNTFPFTNLQAKDSNFNGFNNSQNHMLQPNGANKPKDIDTNIILAPDANNPTTLDANYNTGLNNTWPNLTPLQLSQLSMQQKQKLAMQQQNINSQGQLSMNLPKNLNLQQQQLLLAQKQKADLMQKQQQANLQLLQKQPTQFQQNPVLLSQQHQQINQINNINQKMQEIGKLNPQQITELLELQKNLLGSSSSFNPELMARALSANTTTTQDGISLFKNGIPNFNFSGQQQTQTMPNRNQTATMHGNLAVPNPDSNLADGNTSKLNVALNNSPGKFSSVEADPNVNNSDLNSETVSQIIQKALTPVSNMVSTPTGLSGSQSYLSDNASTTPQNK</sequence>
<feature type="compositionally biased region" description="Low complexity" evidence="1">
    <location>
        <begin position="266"/>
        <end position="283"/>
    </location>
</feature>
<feature type="region of interest" description="Disordered" evidence="1">
    <location>
        <begin position="849"/>
        <end position="890"/>
    </location>
</feature>
<feature type="compositionally biased region" description="Low complexity" evidence="1">
    <location>
        <begin position="93"/>
        <end position="113"/>
    </location>
</feature>
<feature type="region of interest" description="Disordered" evidence="1">
    <location>
        <begin position="266"/>
        <end position="295"/>
    </location>
</feature>